<dbReference type="AlphaFoldDB" id="A0A645HVF4"/>
<organism evidence="1">
    <name type="scientific">bioreactor metagenome</name>
    <dbReference type="NCBI Taxonomy" id="1076179"/>
    <lineage>
        <taxon>unclassified sequences</taxon>
        <taxon>metagenomes</taxon>
        <taxon>ecological metagenomes</taxon>
    </lineage>
</organism>
<name>A0A645HVF4_9ZZZZ</name>
<accession>A0A645HVF4</accession>
<protein>
    <submittedName>
        <fullName evidence="1">Uncharacterized protein</fullName>
    </submittedName>
</protein>
<proteinExistence type="predicted"/>
<reference evidence="1" key="1">
    <citation type="submission" date="2019-08" db="EMBL/GenBank/DDBJ databases">
        <authorList>
            <person name="Kucharzyk K."/>
            <person name="Murdoch R.W."/>
            <person name="Higgins S."/>
            <person name="Loffler F."/>
        </authorList>
    </citation>
    <scope>NUCLEOTIDE SEQUENCE</scope>
</reference>
<evidence type="ECO:0000313" key="1">
    <source>
        <dbReference type="EMBL" id="MPN43041.1"/>
    </source>
</evidence>
<sequence>MAQLWRTQTVLQFALLVEAADFEIFDDGIGLMGRRAHLRTHFVGGEYRLQPETEPCQQRQQGDREELAGPVLHGRSVMALIR</sequence>
<gene>
    <name evidence="1" type="ORF">SDC9_190600</name>
</gene>
<comment type="caution">
    <text evidence="1">The sequence shown here is derived from an EMBL/GenBank/DDBJ whole genome shotgun (WGS) entry which is preliminary data.</text>
</comment>
<dbReference type="EMBL" id="VSSQ01101183">
    <property type="protein sequence ID" value="MPN43041.1"/>
    <property type="molecule type" value="Genomic_DNA"/>
</dbReference>